<evidence type="ECO:0000313" key="2">
    <source>
        <dbReference type="EMBL" id="MBB6333629.1"/>
    </source>
</evidence>
<keyword evidence="3" id="KW-1185">Reference proteome</keyword>
<accession>A0A923E4V8</accession>
<protein>
    <submittedName>
        <fullName evidence="2">Uncharacterized protein</fullName>
    </submittedName>
</protein>
<dbReference type="Proteomes" id="UP000617426">
    <property type="component" value="Unassembled WGS sequence"/>
</dbReference>
<proteinExistence type="predicted"/>
<organism evidence="2 3">
    <name type="scientific">Schaalia hyovaginalis</name>
    <dbReference type="NCBI Taxonomy" id="29316"/>
    <lineage>
        <taxon>Bacteria</taxon>
        <taxon>Bacillati</taxon>
        <taxon>Actinomycetota</taxon>
        <taxon>Actinomycetes</taxon>
        <taxon>Actinomycetales</taxon>
        <taxon>Actinomycetaceae</taxon>
        <taxon>Schaalia</taxon>
    </lineage>
</organism>
<comment type="caution">
    <text evidence="2">The sequence shown here is derived from an EMBL/GenBank/DDBJ whole genome shotgun (WGS) entry which is preliminary data.</text>
</comment>
<name>A0A923E4V8_9ACTO</name>
<feature type="compositionally biased region" description="Basic and acidic residues" evidence="1">
    <location>
        <begin position="21"/>
        <end position="31"/>
    </location>
</feature>
<sequence length="31" mass="3331">MTDAHILYALVPHETPESDVEAAHEEGIPSA</sequence>
<gene>
    <name evidence="2" type="ORF">HD592_000194</name>
</gene>
<evidence type="ECO:0000313" key="3">
    <source>
        <dbReference type="Proteomes" id="UP000617426"/>
    </source>
</evidence>
<reference evidence="2" key="1">
    <citation type="submission" date="2020-08" db="EMBL/GenBank/DDBJ databases">
        <title>Sequencing the genomes of 1000 actinobacteria strains.</title>
        <authorList>
            <person name="Klenk H.-P."/>
        </authorList>
    </citation>
    <scope>NUCLEOTIDE SEQUENCE</scope>
    <source>
        <strain evidence="2">DSM 10695</strain>
    </source>
</reference>
<feature type="region of interest" description="Disordered" evidence="1">
    <location>
        <begin position="1"/>
        <end position="31"/>
    </location>
</feature>
<dbReference type="AlphaFoldDB" id="A0A923E4V8"/>
<evidence type="ECO:0000256" key="1">
    <source>
        <dbReference type="SAM" id="MobiDB-lite"/>
    </source>
</evidence>
<dbReference type="EMBL" id="JACHMK010000001">
    <property type="protein sequence ID" value="MBB6333629.1"/>
    <property type="molecule type" value="Genomic_DNA"/>
</dbReference>